<dbReference type="Proteomes" id="UP000229766">
    <property type="component" value="Unassembled WGS sequence"/>
</dbReference>
<reference evidence="2" key="1">
    <citation type="submission" date="2017-09" db="EMBL/GenBank/DDBJ databases">
        <title>Depth-based differentiation of microbial function through sediment-hosted aquifers and enrichment of novel symbionts in the deep terrestrial subsurface.</title>
        <authorList>
            <person name="Probst A.J."/>
            <person name="Ladd B."/>
            <person name="Jarett J.K."/>
            <person name="Geller-Mcgrath D.E."/>
            <person name="Sieber C.M.K."/>
            <person name="Emerson J.B."/>
            <person name="Anantharaman K."/>
            <person name="Thomas B.C."/>
            <person name="Malmstrom R."/>
            <person name="Stieglmeier M."/>
            <person name="Klingl A."/>
            <person name="Woyke T."/>
            <person name="Ryan C.M."/>
            <person name="Banfield J.F."/>
        </authorList>
    </citation>
    <scope>NUCLEOTIDE SEQUENCE [LARGE SCALE GENOMIC DNA]</scope>
</reference>
<evidence type="ECO:0000313" key="2">
    <source>
        <dbReference type="Proteomes" id="UP000229766"/>
    </source>
</evidence>
<feature type="non-terminal residue" evidence="1">
    <location>
        <position position="69"/>
    </location>
</feature>
<dbReference type="EMBL" id="PFEI01000010">
    <property type="protein sequence ID" value="PJE67175.1"/>
    <property type="molecule type" value="Genomic_DNA"/>
</dbReference>
<protein>
    <submittedName>
        <fullName evidence="1">Uncharacterized protein</fullName>
    </submittedName>
</protein>
<dbReference type="AlphaFoldDB" id="A0A2M8L2M5"/>
<name>A0A2M8L2M5_9BACT</name>
<evidence type="ECO:0000313" key="1">
    <source>
        <dbReference type="EMBL" id="PJE67175.1"/>
    </source>
</evidence>
<accession>A0A2M8L2M5</accession>
<comment type="caution">
    <text evidence="1">The sequence shown here is derived from an EMBL/GenBank/DDBJ whole genome shotgun (WGS) entry which is preliminary data.</text>
</comment>
<gene>
    <name evidence="1" type="ORF">COU93_00175</name>
</gene>
<sequence length="69" mass="7775">MKKIFYFLLSLCSVLSYQLSVITPIFALSWQDYFPPIKLDESKRQPPDTAIAPEVVGGLDAYSNLLGHQ</sequence>
<proteinExistence type="predicted"/>
<organism evidence="1 2">
    <name type="scientific">Candidatus Shapirobacteria bacterium CG10_big_fil_rev_8_21_14_0_10_36_6</name>
    <dbReference type="NCBI Taxonomy" id="1974886"/>
    <lineage>
        <taxon>Bacteria</taxon>
        <taxon>Candidatus Shapironibacteriota</taxon>
    </lineage>
</organism>